<dbReference type="Gene3D" id="3.20.20.100">
    <property type="entry name" value="NADP-dependent oxidoreductase domain"/>
    <property type="match status" value="1"/>
</dbReference>
<reference evidence="3" key="1">
    <citation type="submission" date="2016-10" db="EMBL/GenBank/DDBJ databases">
        <authorList>
            <person name="Varghese N."/>
            <person name="Submissions S."/>
        </authorList>
    </citation>
    <scope>NUCLEOTIDE SEQUENCE [LARGE SCALE GENOMIC DNA]</scope>
    <source>
        <strain evidence="3">CGMCC 4.3525</strain>
    </source>
</reference>
<proteinExistence type="predicted"/>
<dbReference type="Pfam" id="PF00248">
    <property type="entry name" value="Aldo_ket_red"/>
    <property type="match status" value="1"/>
</dbReference>
<gene>
    <name evidence="2" type="ORF">SAMN05216188_104248</name>
</gene>
<evidence type="ECO:0000313" key="3">
    <source>
        <dbReference type="Proteomes" id="UP000199352"/>
    </source>
</evidence>
<accession>A0A1H9HXG0</accession>
<organism evidence="2 3">
    <name type="scientific">Lentzea xinjiangensis</name>
    <dbReference type="NCBI Taxonomy" id="402600"/>
    <lineage>
        <taxon>Bacteria</taxon>
        <taxon>Bacillati</taxon>
        <taxon>Actinomycetota</taxon>
        <taxon>Actinomycetes</taxon>
        <taxon>Pseudonocardiales</taxon>
        <taxon>Pseudonocardiaceae</taxon>
        <taxon>Lentzea</taxon>
    </lineage>
</organism>
<dbReference type="EMBL" id="FOFR01000004">
    <property type="protein sequence ID" value="SEQ67053.1"/>
    <property type="molecule type" value="Genomic_DNA"/>
</dbReference>
<evidence type="ECO:0000313" key="2">
    <source>
        <dbReference type="EMBL" id="SEQ67053.1"/>
    </source>
</evidence>
<feature type="domain" description="NADP-dependent oxidoreductase" evidence="1">
    <location>
        <begin position="12"/>
        <end position="73"/>
    </location>
</feature>
<dbReference type="InterPro" id="IPR036812">
    <property type="entry name" value="NAD(P)_OxRdtase_dom_sf"/>
</dbReference>
<dbReference type="InterPro" id="IPR023210">
    <property type="entry name" value="NADP_OxRdtase_dom"/>
</dbReference>
<name>A0A1H9HXG0_9PSEU</name>
<dbReference type="AlphaFoldDB" id="A0A1H9HXG0"/>
<sequence>MKFRRGGAGHACVKAALESGITTFGTADVYANTAAEAVLGGALKGERRESLEIVTKVCRSGQLERVQAERVRAVLRTPAPSRSTIHTEDAATA</sequence>
<dbReference type="Proteomes" id="UP000199352">
    <property type="component" value="Unassembled WGS sequence"/>
</dbReference>
<protein>
    <submittedName>
        <fullName evidence="2">Aldo/keto reductase family protein</fullName>
    </submittedName>
</protein>
<dbReference type="SUPFAM" id="SSF51430">
    <property type="entry name" value="NAD(P)-linked oxidoreductase"/>
    <property type="match status" value="1"/>
</dbReference>
<keyword evidence="3" id="KW-1185">Reference proteome</keyword>
<dbReference type="STRING" id="402600.SAMN05216188_104248"/>
<evidence type="ECO:0000259" key="1">
    <source>
        <dbReference type="Pfam" id="PF00248"/>
    </source>
</evidence>